<dbReference type="PANTHER" id="PTHR45033">
    <property type="match status" value="1"/>
</dbReference>
<dbReference type="Pfam" id="PF08240">
    <property type="entry name" value="ADH_N"/>
    <property type="match status" value="1"/>
</dbReference>
<keyword evidence="3" id="KW-1185">Reference proteome</keyword>
<dbReference type="EMBL" id="JAMTCK010000001">
    <property type="protein sequence ID" value="MCP2163520.1"/>
    <property type="molecule type" value="Genomic_DNA"/>
</dbReference>
<sequence>MKAVVHVGRPGLAGLTVQDIDTPTPGDTEVLVRVRSAALNHRDLFVFEARQPDAGPFVPGSDGAGVVAAVGSAVDGVAPGDEVIIDPTLGWRSRAEVPEVPEILGGPTNGTFAEFVTVPAENVVAKPSHLDWAEAAALPLSGVTAYRALFTRGGLRAGEHVLLPGIGSGVATIALAMAKAAGARVSVTSRGQDKLDRALGLGADHAVSSSGDWRELLPEPVDLVVDSVGSATFDACLRVLRPGGRLVSLGATTGPDVTLSLRELFFRQISLLGTSMGSAEDFHDMVAFVAEHRLRPVVHRAVPLAEGPAALAALAGGEQFGKLVLTVSAA</sequence>
<dbReference type="RefSeq" id="WP_253766230.1">
    <property type="nucleotide sequence ID" value="NZ_JAMTCK010000001.1"/>
</dbReference>
<dbReference type="SMART" id="SM00829">
    <property type="entry name" value="PKS_ER"/>
    <property type="match status" value="1"/>
</dbReference>
<feature type="domain" description="Enoyl reductase (ER)" evidence="1">
    <location>
        <begin position="11"/>
        <end position="325"/>
    </location>
</feature>
<proteinExistence type="predicted"/>
<gene>
    <name evidence="2" type="ORF">LX83_000360</name>
</gene>
<dbReference type="SUPFAM" id="SSF50129">
    <property type="entry name" value="GroES-like"/>
    <property type="match status" value="1"/>
</dbReference>
<reference evidence="2" key="1">
    <citation type="submission" date="2022-06" db="EMBL/GenBank/DDBJ databases">
        <title>Genomic Encyclopedia of Archaeal and Bacterial Type Strains, Phase II (KMG-II): from individual species to whole genera.</title>
        <authorList>
            <person name="Goeker M."/>
        </authorList>
    </citation>
    <scope>NUCLEOTIDE SEQUENCE</scope>
    <source>
        <strain evidence="2">DSM 43935</strain>
    </source>
</reference>
<comment type="caution">
    <text evidence="2">The sequence shown here is derived from an EMBL/GenBank/DDBJ whole genome shotgun (WGS) entry which is preliminary data.</text>
</comment>
<accession>A0AAE3KE64</accession>
<dbReference type="InterPro" id="IPR052711">
    <property type="entry name" value="Zinc_ADH-like"/>
</dbReference>
<evidence type="ECO:0000259" key="1">
    <source>
        <dbReference type="SMART" id="SM00829"/>
    </source>
</evidence>
<dbReference type="Pfam" id="PF00107">
    <property type="entry name" value="ADH_zinc_N"/>
    <property type="match status" value="1"/>
</dbReference>
<dbReference type="GO" id="GO:0016491">
    <property type="term" value="F:oxidoreductase activity"/>
    <property type="evidence" value="ECO:0007669"/>
    <property type="project" value="InterPro"/>
</dbReference>
<dbReference type="InterPro" id="IPR020843">
    <property type="entry name" value="ER"/>
</dbReference>
<dbReference type="InterPro" id="IPR036291">
    <property type="entry name" value="NAD(P)-bd_dom_sf"/>
</dbReference>
<dbReference type="AlphaFoldDB" id="A0AAE3KE64"/>
<dbReference type="SUPFAM" id="SSF51735">
    <property type="entry name" value="NAD(P)-binding Rossmann-fold domains"/>
    <property type="match status" value="1"/>
</dbReference>
<dbReference type="PANTHER" id="PTHR45033:SF3">
    <property type="entry name" value="DEHYDROGENASE, PUTATIVE (AFU_ORTHOLOGUE AFUA_2G13270)-RELATED"/>
    <property type="match status" value="1"/>
</dbReference>
<dbReference type="InterPro" id="IPR011032">
    <property type="entry name" value="GroES-like_sf"/>
</dbReference>
<name>A0AAE3KE64_9PSEU</name>
<dbReference type="Gene3D" id="3.90.180.10">
    <property type="entry name" value="Medium-chain alcohol dehydrogenases, catalytic domain"/>
    <property type="match status" value="1"/>
</dbReference>
<dbReference type="Proteomes" id="UP001206128">
    <property type="component" value="Unassembled WGS sequence"/>
</dbReference>
<evidence type="ECO:0000313" key="2">
    <source>
        <dbReference type="EMBL" id="MCP2163520.1"/>
    </source>
</evidence>
<dbReference type="InterPro" id="IPR013149">
    <property type="entry name" value="ADH-like_C"/>
</dbReference>
<protein>
    <submittedName>
        <fullName evidence="2">Zinc-binding alcohol dehydrogenase/oxidoreductase</fullName>
    </submittedName>
</protein>
<dbReference type="Gene3D" id="3.40.50.720">
    <property type="entry name" value="NAD(P)-binding Rossmann-like Domain"/>
    <property type="match status" value="1"/>
</dbReference>
<organism evidence="2 3">
    <name type="scientific">Goodfellowiella coeruleoviolacea</name>
    <dbReference type="NCBI Taxonomy" id="334858"/>
    <lineage>
        <taxon>Bacteria</taxon>
        <taxon>Bacillati</taxon>
        <taxon>Actinomycetota</taxon>
        <taxon>Actinomycetes</taxon>
        <taxon>Pseudonocardiales</taxon>
        <taxon>Pseudonocardiaceae</taxon>
        <taxon>Goodfellowiella</taxon>
    </lineage>
</organism>
<dbReference type="InterPro" id="IPR013154">
    <property type="entry name" value="ADH-like_N"/>
</dbReference>
<evidence type="ECO:0000313" key="3">
    <source>
        <dbReference type="Proteomes" id="UP001206128"/>
    </source>
</evidence>